<dbReference type="SUPFAM" id="SSF116846">
    <property type="entry name" value="MIT domain"/>
    <property type="match status" value="1"/>
</dbReference>
<evidence type="ECO:0000256" key="1">
    <source>
        <dbReference type="SAM" id="MobiDB-lite"/>
    </source>
</evidence>
<dbReference type="InterPro" id="IPR036181">
    <property type="entry name" value="MIT_dom_sf"/>
</dbReference>
<organism evidence="2 3">
    <name type="scientific">Helicostylum pulchrum</name>
    <dbReference type="NCBI Taxonomy" id="562976"/>
    <lineage>
        <taxon>Eukaryota</taxon>
        <taxon>Fungi</taxon>
        <taxon>Fungi incertae sedis</taxon>
        <taxon>Mucoromycota</taxon>
        <taxon>Mucoromycotina</taxon>
        <taxon>Mucoromycetes</taxon>
        <taxon>Mucorales</taxon>
        <taxon>Mucorineae</taxon>
        <taxon>Mucoraceae</taxon>
        <taxon>Helicostylum</taxon>
    </lineage>
</organism>
<protein>
    <submittedName>
        <fullName evidence="2">Uncharacterized protein</fullName>
    </submittedName>
</protein>
<comment type="caution">
    <text evidence="2">The sequence shown here is derived from an EMBL/GenBank/DDBJ whole genome shotgun (WGS) entry which is preliminary data.</text>
</comment>
<name>A0ABP9YE78_9FUNG</name>
<feature type="region of interest" description="Disordered" evidence="1">
    <location>
        <begin position="24"/>
        <end position="51"/>
    </location>
</feature>
<reference evidence="2 3" key="1">
    <citation type="submission" date="2024-04" db="EMBL/GenBank/DDBJ databases">
        <title>genome sequences of Mucor flavus KT1a and Helicostylum pulchrum KT1b strains isolation_sourced from the surface of a dry-aged beef.</title>
        <authorList>
            <person name="Toyotome T."/>
            <person name="Hosono M."/>
            <person name="Torimaru M."/>
            <person name="Fukuda K."/>
            <person name="Mikami N."/>
        </authorList>
    </citation>
    <scope>NUCLEOTIDE SEQUENCE [LARGE SCALE GENOMIC DNA]</scope>
    <source>
        <strain evidence="2 3">KT1b</strain>
    </source>
</reference>
<sequence>MTSIVSSLFYRSMNTLDTIVGSSRNRRQDLTPLNTRGLPSSHSVHSAPPFTQDEVPPAYNNWLLSGNTKVYRKGISSSIKLLEVAADEFDGGNEEIALDIYLAGLEKIIMSLPNLKDRTTKQALREKLISLEERVGIVSNLQVNDNQQMKLIDQVSTSSNTLINRFLTLSNILMSSSSSEDKQIKQSDSLSKLKQVGRVMTEFIIQCVILFKQSPLPGLLYILFSYFAQLILWIDRYTRFSEKLQRVGISCIKQLLKADEKYHLHELASETLFTFVSASLKALVAYQEAPGYNDSTIQATADKKVWTWSRSFSAATMTM</sequence>
<dbReference type="EMBL" id="BAABUJ010000042">
    <property type="protein sequence ID" value="GAA5805120.1"/>
    <property type="molecule type" value="Genomic_DNA"/>
</dbReference>
<proteinExistence type="predicted"/>
<dbReference type="Proteomes" id="UP001476247">
    <property type="component" value="Unassembled WGS sequence"/>
</dbReference>
<feature type="compositionally biased region" description="Polar residues" evidence="1">
    <location>
        <begin position="31"/>
        <end position="44"/>
    </location>
</feature>
<evidence type="ECO:0000313" key="3">
    <source>
        <dbReference type="Proteomes" id="UP001476247"/>
    </source>
</evidence>
<gene>
    <name evidence="2" type="ORF">HPULCUR_010633</name>
</gene>
<keyword evidence="3" id="KW-1185">Reference proteome</keyword>
<accession>A0ABP9YE78</accession>
<evidence type="ECO:0000313" key="2">
    <source>
        <dbReference type="EMBL" id="GAA5805120.1"/>
    </source>
</evidence>